<reference evidence="4" key="1">
    <citation type="submission" date="2009-08" db="EMBL/GenBank/DDBJ databases">
        <title>The complete genome of Chitinophaga pinensis DSM 2588.</title>
        <authorList>
            <consortium name="US DOE Joint Genome Institute (JGI-PGF)"/>
            <person name="Lucas S."/>
            <person name="Copeland A."/>
            <person name="Lapidus A."/>
            <person name="Glavina del Rio T."/>
            <person name="Dalin E."/>
            <person name="Tice H."/>
            <person name="Bruce D."/>
            <person name="Goodwin L."/>
            <person name="Pitluck S."/>
            <person name="Kyrpides N."/>
            <person name="Mavromatis K."/>
            <person name="Ivanova N."/>
            <person name="Mikhailova N."/>
            <person name="Sims D."/>
            <person name="Meinche L."/>
            <person name="Brettin T."/>
            <person name="Detter J.C."/>
            <person name="Han C."/>
            <person name="Larimer F."/>
            <person name="Land M."/>
            <person name="Hauser L."/>
            <person name="Markowitz V."/>
            <person name="Cheng J.-F."/>
            <person name="Hugenholtz P."/>
            <person name="Woyke T."/>
            <person name="Wu D."/>
            <person name="Spring S."/>
            <person name="Klenk H.-P."/>
            <person name="Eisen J.A."/>
        </authorList>
    </citation>
    <scope>NUCLEOTIDE SEQUENCE [LARGE SCALE GENOMIC DNA]</scope>
    <source>
        <strain evidence="4">ATCC 43595 / DSM 2588 / LMG 13176 / NBRC 15968 / NCIMB 11800 / UQM 2034</strain>
    </source>
</reference>
<dbReference type="AlphaFoldDB" id="A0A979G829"/>
<dbReference type="Gene3D" id="3.40.50.1820">
    <property type="entry name" value="alpha/beta hydrolase"/>
    <property type="match status" value="1"/>
</dbReference>
<accession>A0A979G829</accession>
<evidence type="ECO:0000313" key="4">
    <source>
        <dbReference type="Proteomes" id="UP000002215"/>
    </source>
</evidence>
<dbReference type="PANTHER" id="PTHR11487:SF0">
    <property type="entry name" value="S-ACYL FATTY ACID SYNTHASE THIOESTERASE, MEDIUM CHAIN"/>
    <property type="match status" value="1"/>
</dbReference>
<comment type="similarity">
    <text evidence="1">Belongs to the thioesterase family.</text>
</comment>
<dbReference type="InterPro" id="IPR001031">
    <property type="entry name" value="Thioesterase"/>
</dbReference>
<dbReference type="RefSeq" id="WP_012792792.1">
    <property type="nucleotide sequence ID" value="NC_013132.1"/>
</dbReference>
<proteinExistence type="inferred from homology"/>
<dbReference type="KEGG" id="cpi:Cpin_5193"/>
<dbReference type="GO" id="GO:0008610">
    <property type="term" value="P:lipid biosynthetic process"/>
    <property type="evidence" value="ECO:0007669"/>
    <property type="project" value="TreeGrafter"/>
</dbReference>
<dbReference type="Pfam" id="PF00975">
    <property type="entry name" value="Thioesterase"/>
    <property type="match status" value="1"/>
</dbReference>
<feature type="domain" description="Thioesterase" evidence="2">
    <location>
        <begin position="5"/>
        <end position="229"/>
    </location>
</feature>
<sequence>MEKIRLYCLPFAGGNKYSYREYEQKAPPSLRVIPLEYPGRGARSQEPLLSEINAIVNDLYQQIASETTKGTYAIYGHSMGGITAFLLTRKLIVNGMPPPVHLFITGTMGPSAKSRSEKKRHLMEKQKFIEEIKALDGLPDEILAHDELLDYFEPILRADFRATETYSYQQAAPLQLPFTVITGTEEPMTIEDIHLWQKETSFTVDFRQLPGKHFFISKYPADVLAIISEKLSVQPKSISNEI</sequence>
<dbReference type="InterPro" id="IPR012223">
    <property type="entry name" value="TEII"/>
</dbReference>
<organism evidence="3 4">
    <name type="scientific">Chitinophaga pinensis (strain ATCC 43595 / DSM 2588 / LMG 13176 / NBRC 15968 / NCIMB 11800 / UQM 2034)</name>
    <dbReference type="NCBI Taxonomy" id="485918"/>
    <lineage>
        <taxon>Bacteria</taxon>
        <taxon>Pseudomonadati</taxon>
        <taxon>Bacteroidota</taxon>
        <taxon>Chitinophagia</taxon>
        <taxon>Chitinophagales</taxon>
        <taxon>Chitinophagaceae</taxon>
        <taxon>Chitinophaga</taxon>
    </lineage>
</organism>
<dbReference type="Proteomes" id="UP000002215">
    <property type="component" value="Chromosome"/>
</dbReference>
<gene>
    <name evidence="3" type="ordered locus">Cpin_5193</name>
</gene>
<dbReference type="InterPro" id="IPR029058">
    <property type="entry name" value="AB_hydrolase_fold"/>
</dbReference>
<reference evidence="3 4" key="2">
    <citation type="journal article" date="2010" name="Stand. Genomic Sci.">
        <title>Complete genome sequence of Chitinophaga pinensis type strain (UQM 2034).</title>
        <authorList>
            <person name="Glavina Del Rio T."/>
            <person name="Abt B."/>
            <person name="Spring S."/>
            <person name="Lapidus A."/>
            <person name="Nolan M."/>
            <person name="Tice H."/>
            <person name="Copeland A."/>
            <person name="Cheng J.F."/>
            <person name="Chen F."/>
            <person name="Bruce D."/>
            <person name="Goodwin L."/>
            <person name="Pitluck S."/>
            <person name="Ivanova N."/>
            <person name="Mavromatis K."/>
            <person name="Mikhailova N."/>
            <person name="Pati A."/>
            <person name="Chen A."/>
            <person name="Palaniappan K."/>
            <person name="Land M."/>
            <person name="Hauser L."/>
            <person name="Chang Y.J."/>
            <person name="Jeffries C.D."/>
            <person name="Chain P."/>
            <person name="Saunders E."/>
            <person name="Detter J.C."/>
            <person name="Brettin T."/>
            <person name="Rohde M."/>
            <person name="Goker M."/>
            <person name="Bristow J."/>
            <person name="Eisen J.A."/>
            <person name="Markowitz V."/>
            <person name="Hugenholtz P."/>
            <person name="Kyrpides N.C."/>
            <person name="Klenk H.P."/>
            <person name="Lucas S."/>
        </authorList>
    </citation>
    <scope>NUCLEOTIDE SEQUENCE [LARGE SCALE GENOMIC DNA]</scope>
    <source>
        <strain evidence="4">ATCC 43595 / DSM 2588 / LMG 13176 / NBRC 15968 / NCIMB 11800 / UQM 2034</strain>
    </source>
</reference>
<protein>
    <submittedName>
        <fullName evidence="3">Thioesterase</fullName>
    </submittedName>
</protein>
<evidence type="ECO:0000256" key="1">
    <source>
        <dbReference type="ARBA" id="ARBA00007169"/>
    </source>
</evidence>
<dbReference type="SUPFAM" id="SSF53474">
    <property type="entry name" value="alpha/beta-Hydrolases"/>
    <property type="match status" value="1"/>
</dbReference>
<dbReference type="EMBL" id="CP001699">
    <property type="protein sequence ID" value="ACU62624.1"/>
    <property type="molecule type" value="Genomic_DNA"/>
</dbReference>
<dbReference type="PANTHER" id="PTHR11487">
    <property type="entry name" value="THIOESTERASE"/>
    <property type="match status" value="1"/>
</dbReference>
<evidence type="ECO:0000313" key="3">
    <source>
        <dbReference type="EMBL" id="ACU62624.1"/>
    </source>
</evidence>
<evidence type="ECO:0000259" key="2">
    <source>
        <dbReference type="Pfam" id="PF00975"/>
    </source>
</evidence>
<name>A0A979G829_CHIPD</name>